<feature type="transmembrane region" description="Helical" evidence="1">
    <location>
        <begin position="263"/>
        <end position="281"/>
    </location>
</feature>
<evidence type="ECO:0000313" key="3">
    <source>
        <dbReference type="EMBL" id="MDQ7251519.1"/>
    </source>
</evidence>
<feature type="transmembrane region" description="Helical" evidence="1">
    <location>
        <begin position="181"/>
        <end position="204"/>
    </location>
</feature>
<dbReference type="RefSeq" id="WP_379961966.1">
    <property type="nucleotide sequence ID" value="NZ_JAUYVI010000012.1"/>
</dbReference>
<keyword evidence="1" id="KW-1133">Transmembrane helix</keyword>
<feature type="transmembrane region" description="Helical" evidence="1">
    <location>
        <begin position="35"/>
        <end position="53"/>
    </location>
</feature>
<dbReference type="SUPFAM" id="SSF103481">
    <property type="entry name" value="Multidrug resistance efflux transporter EmrE"/>
    <property type="match status" value="2"/>
</dbReference>
<evidence type="ECO:0000313" key="4">
    <source>
        <dbReference type="Proteomes" id="UP001230156"/>
    </source>
</evidence>
<evidence type="ECO:0000259" key="2">
    <source>
        <dbReference type="Pfam" id="PF00892"/>
    </source>
</evidence>
<dbReference type="EMBL" id="JAUYVI010000012">
    <property type="protein sequence ID" value="MDQ7251519.1"/>
    <property type="molecule type" value="Genomic_DNA"/>
</dbReference>
<feature type="transmembrane region" description="Helical" evidence="1">
    <location>
        <begin position="210"/>
        <end position="229"/>
    </location>
</feature>
<feature type="transmembrane region" description="Helical" evidence="1">
    <location>
        <begin position="123"/>
        <end position="140"/>
    </location>
</feature>
<dbReference type="PANTHER" id="PTHR22911">
    <property type="entry name" value="ACYL-MALONYL CONDENSING ENZYME-RELATED"/>
    <property type="match status" value="1"/>
</dbReference>
<dbReference type="Proteomes" id="UP001230156">
    <property type="component" value="Unassembled WGS sequence"/>
</dbReference>
<dbReference type="InterPro" id="IPR000620">
    <property type="entry name" value="EamA_dom"/>
</dbReference>
<keyword evidence="4" id="KW-1185">Reference proteome</keyword>
<name>A0ABU0YUZ5_9PROT</name>
<feature type="transmembrane region" description="Helical" evidence="1">
    <location>
        <begin position="152"/>
        <end position="169"/>
    </location>
</feature>
<feature type="domain" description="EamA" evidence="2">
    <location>
        <begin position="7"/>
        <end position="140"/>
    </location>
</feature>
<evidence type="ECO:0000256" key="1">
    <source>
        <dbReference type="SAM" id="Phobius"/>
    </source>
</evidence>
<proteinExistence type="predicted"/>
<keyword evidence="1" id="KW-0472">Membrane</keyword>
<gene>
    <name evidence="3" type="ORF">Q8A70_27785</name>
</gene>
<protein>
    <submittedName>
        <fullName evidence="3">DMT family transporter</fullName>
    </submittedName>
</protein>
<reference evidence="4" key="1">
    <citation type="submission" date="2023-08" db="EMBL/GenBank/DDBJ databases">
        <title>Rhodospirillaceae gen. nov., a novel taxon isolated from the Yangtze River Yuezi River estuary sludge.</title>
        <authorList>
            <person name="Ruan L."/>
        </authorList>
    </citation>
    <scope>NUCLEOTIDE SEQUENCE [LARGE SCALE GENOMIC DNA]</scope>
    <source>
        <strain evidence="4">R-7</strain>
    </source>
</reference>
<dbReference type="InterPro" id="IPR037185">
    <property type="entry name" value="EmrE-like"/>
</dbReference>
<accession>A0ABU0YUZ5</accession>
<dbReference type="PANTHER" id="PTHR22911:SF103">
    <property type="entry name" value="BLR2811 PROTEIN"/>
    <property type="match status" value="1"/>
</dbReference>
<feature type="transmembrane region" description="Helical" evidence="1">
    <location>
        <begin position="241"/>
        <end position="257"/>
    </location>
</feature>
<comment type="caution">
    <text evidence="3">The sequence shown here is derived from an EMBL/GenBank/DDBJ whole genome shotgun (WGS) entry which is preliminary data.</text>
</comment>
<feature type="transmembrane region" description="Helical" evidence="1">
    <location>
        <begin position="73"/>
        <end position="93"/>
    </location>
</feature>
<keyword evidence="1" id="KW-0812">Transmembrane</keyword>
<sequence length="300" mass="32362">MKSKAHGYFFALAATTIFSFQDAVSKHLGDHYPPIFITMIRYWAFGAFCILLASRKPGGLRAAAGTKRPVLQIMRGVLLATEIMLVITAFASAGLVHSTAVLSATPLVVTMLSIPFLGEHVGWRRWSAIVAGLVGVLLILKPDAGGFLDTRLLLPVLCCFMYAAYLIATRLVSRTDSPATSFFYIGVAGAVTASLVGPFFWTTLEGWDKLWMGVLCITGMTGHYLVIRAYELLDASAAQPITYLGLVYASLFGVLLYGETLSWNIVAGSVIVVGAGLFTVWREYVLRHQVSAQAAPSGEA</sequence>
<feature type="domain" description="EamA" evidence="2">
    <location>
        <begin position="153"/>
        <end position="279"/>
    </location>
</feature>
<organism evidence="3 4">
    <name type="scientific">Dongia sedimenti</name>
    <dbReference type="NCBI Taxonomy" id="3064282"/>
    <lineage>
        <taxon>Bacteria</taxon>
        <taxon>Pseudomonadati</taxon>
        <taxon>Pseudomonadota</taxon>
        <taxon>Alphaproteobacteria</taxon>
        <taxon>Rhodospirillales</taxon>
        <taxon>Dongiaceae</taxon>
        <taxon>Dongia</taxon>
    </lineage>
</organism>
<dbReference type="Gene3D" id="1.10.3730.20">
    <property type="match status" value="2"/>
</dbReference>
<dbReference type="Pfam" id="PF00892">
    <property type="entry name" value="EamA"/>
    <property type="match status" value="2"/>
</dbReference>